<evidence type="ECO:0000313" key="3">
    <source>
        <dbReference type="Proteomes" id="UP000606653"/>
    </source>
</evidence>
<accession>A0ABQ2KUU8</accession>
<dbReference type="Gene3D" id="1.10.260.40">
    <property type="entry name" value="lambda repressor-like DNA-binding domains"/>
    <property type="match status" value="1"/>
</dbReference>
<dbReference type="PROSITE" id="PS50943">
    <property type="entry name" value="HTH_CROC1"/>
    <property type="match status" value="1"/>
</dbReference>
<dbReference type="EMBL" id="BMLN01000002">
    <property type="protein sequence ID" value="GGN93596.1"/>
    <property type="molecule type" value="Genomic_DNA"/>
</dbReference>
<proteinExistence type="predicted"/>
<name>A0ABQ2KUU8_9BACL</name>
<dbReference type="SUPFAM" id="SSF47413">
    <property type="entry name" value="lambda repressor-like DNA-binding domains"/>
    <property type="match status" value="1"/>
</dbReference>
<organism evidence="2 3">
    <name type="scientific">Saccharibacillus kuerlensis</name>
    <dbReference type="NCBI Taxonomy" id="459527"/>
    <lineage>
        <taxon>Bacteria</taxon>
        <taxon>Bacillati</taxon>
        <taxon>Bacillota</taxon>
        <taxon>Bacilli</taxon>
        <taxon>Bacillales</taxon>
        <taxon>Paenibacillaceae</taxon>
        <taxon>Saccharibacillus</taxon>
    </lineage>
</organism>
<feature type="domain" description="HTH cro/C1-type" evidence="1">
    <location>
        <begin position="21"/>
        <end position="67"/>
    </location>
</feature>
<gene>
    <name evidence="2" type="ORF">GCM10010969_07530</name>
</gene>
<dbReference type="Proteomes" id="UP000606653">
    <property type="component" value="Unassembled WGS sequence"/>
</dbReference>
<dbReference type="CDD" id="cd00093">
    <property type="entry name" value="HTH_XRE"/>
    <property type="match status" value="1"/>
</dbReference>
<dbReference type="RefSeq" id="WP_018976851.1">
    <property type="nucleotide sequence ID" value="NZ_BMLN01000002.1"/>
</dbReference>
<reference evidence="3" key="1">
    <citation type="journal article" date="2019" name="Int. J. Syst. Evol. Microbiol.">
        <title>The Global Catalogue of Microorganisms (GCM) 10K type strain sequencing project: providing services to taxonomists for standard genome sequencing and annotation.</title>
        <authorList>
            <consortium name="The Broad Institute Genomics Platform"/>
            <consortium name="The Broad Institute Genome Sequencing Center for Infectious Disease"/>
            <person name="Wu L."/>
            <person name="Ma J."/>
        </authorList>
    </citation>
    <scope>NUCLEOTIDE SEQUENCE [LARGE SCALE GENOMIC DNA]</scope>
    <source>
        <strain evidence="3">CGMCC 1.6964</strain>
    </source>
</reference>
<evidence type="ECO:0000259" key="1">
    <source>
        <dbReference type="PROSITE" id="PS50943"/>
    </source>
</evidence>
<keyword evidence="3" id="KW-1185">Reference proteome</keyword>
<sequence length="447" mass="51807">MGNTTSLGSMLSKEILSTYSSMSQFAKKSGLTRSTLSLIFREKEPKPISVEQLIKITLALGYAEEHFFDLYIDEYFNEENLNKSRIVKLLCRCGELGLHDHSKRIIEKLSETPSYIPVVFDVAEQLNKEKCKEAALFLYHWITGANTEVSISLLAVCHYRIFRLQLSIDSDHNLHLLYRFLPYKSYLPTHLNLDALISVLNVLSNQQQYEERDLFANELISICIELFGTEDFPNTKNIAHYVPLLERHPVVYYGRGYLSKQSSLEGLGQFQTAQFYCKNYEALYWFDDGSAIAKEEIEKLSLFAKANECTFKLLQGDLSILPEYMNFLEEHPKELIRGLITILQAANEFEFSIDPFLKRVEARFDEWSEDTQSYYIEMIQRNDISYMLYHLAIYHFNAGRIQESLDTAINCWTLSQTINNQHHFQLLASLTALYNYCDESTNQNNSA</sequence>
<protein>
    <recommendedName>
        <fullName evidence="1">HTH cro/C1-type domain-containing protein</fullName>
    </recommendedName>
</protein>
<evidence type="ECO:0000313" key="2">
    <source>
        <dbReference type="EMBL" id="GGN93596.1"/>
    </source>
</evidence>
<comment type="caution">
    <text evidence="2">The sequence shown here is derived from an EMBL/GenBank/DDBJ whole genome shotgun (WGS) entry which is preliminary data.</text>
</comment>
<dbReference type="InterPro" id="IPR001387">
    <property type="entry name" value="Cro/C1-type_HTH"/>
</dbReference>
<dbReference type="InterPro" id="IPR010982">
    <property type="entry name" value="Lambda_DNA-bd_dom_sf"/>
</dbReference>